<feature type="chain" id="PRO_5043842722" description="Protein kinase domain-containing protein" evidence="20">
    <location>
        <begin position="22"/>
        <end position="1123"/>
    </location>
</feature>
<evidence type="ECO:0000256" key="8">
    <source>
        <dbReference type="ARBA" id="ARBA00022737"/>
    </source>
</evidence>
<dbReference type="SMART" id="SM00179">
    <property type="entry name" value="EGF_CA"/>
    <property type="match status" value="2"/>
</dbReference>
<dbReference type="EMBL" id="BQKI01000085">
    <property type="protein sequence ID" value="GJN34540.1"/>
    <property type="molecule type" value="Genomic_DNA"/>
</dbReference>
<dbReference type="CDD" id="cd00054">
    <property type="entry name" value="EGF_CA"/>
    <property type="match status" value="2"/>
</dbReference>
<dbReference type="GO" id="GO:0005524">
    <property type="term" value="F:ATP binding"/>
    <property type="evidence" value="ECO:0007669"/>
    <property type="project" value="UniProtKB-UniRule"/>
</dbReference>
<dbReference type="Pfam" id="PF13947">
    <property type="entry name" value="GUB_WAK_bind"/>
    <property type="match status" value="2"/>
</dbReference>
<dbReference type="GO" id="GO:0004674">
    <property type="term" value="F:protein serine/threonine kinase activity"/>
    <property type="evidence" value="ECO:0007669"/>
    <property type="project" value="UniProtKB-KW"/>
</dbReference>
<dbReference type="GO" id="GO:0030247">
    <property type="term" value="F:polysaccharide binding"/>
    <property type="evidence" value="ECO:0007669"/>
    <property type="project" value="InterPro"/>
</dbReference>
<evidence type="ECO:0000256" key="1">
    <source>
        <dbReference type="ARBA" id="ARBA00004479"/>
    </source>
</evidence>
<feature type="signal peptide" evidence="20">
    <location>
        <begin position="1"/>
        <end position="21"/>
    </location>
</feature>
<dbReference type="GO" id="GO:0005509">
    <property type="term" value="F:calcium ion binding"/>
    <property type="evidence" value="ECO:0007669"/>
    <property type="project" value="InterPro"/>
</dbReference>
<dbReference type="AlphaFoldDB" id="A0AAV5FJA6"/>
<dbReference type="FunFam" id="2.10.25.10:FF:000355">
    <property type="entry name" value="Wall-associated receptor kinase 3"/>
    <property type="match status" value="1"/>
</dbReference>
<dbReference type="Proteomes" id="UP001054889">
    <property type="component" value="Unassembled WGS sequence"/>
</dbReference>
<dbReference type="InterPro" id="IPR017441">
    <property type="entry name" value="Protein_kinase_ATP_BS"/>
</dbReference>
<evidence type="ECO:0000256" key="12">
    <source>
        <dbReference type="ARBA" id="ARBA00022989"/>
    </source>
</evidence>
<dbReference type="PROSITE" id="PS50011">
    <property type="entry name" value="PROTEIN_KINASE_DOM"/>
    <property type="match status" value="1"/>
</dbReference>
<dbReference type="Gene3D" id="2.10.25.10">
    <property type="entry name" value="Laminin"/>
    <property type="match status" value="1"/>
</dbReference>
<gene>
    <name evidence="22" type="primary">gb23211</name>
    <name evidence="22" type="ORF">PR202_gb23211</name>
</gene>
<dbReference type="PANTHER" id="PTHR27005">
    <property type="entry name" value="WALL-ASSOCIATED RECEPTOR KINASE-LIKE 21"/>
    <property type="match status" value="1"/>
</dbReference>
<dbReference type="InterPro" id="IPR000719">
    <property type="entry name" value="Prot_kinase_dom"/>
</dbReference>
<comment type="function">
    <text evidence="16">Serine/threonine-protein kinase that may function as a signaling receptor of extracellular matrix component. Binding to pectin may have significance in the control of cell expansion, morphogenesis and development.</text>
</comment>
<dbReference type="GO" id="GO:0007166">
    <property type="term" value="P:cell surface receptor signaling pathway"/>
    <property type="evidence" value="ECO:0007669"/>
    <property type="project" value="InterPro"/>
</dbReference>
<evidence type="ECO:0000256" key="3">
    <source>
        <dbReference type="ARBA" id="ARBA00022536"/>
    </source>
</evidence>
<dbReference type="FunFam" id="2.10.25.10:FF:000038">
    <property type="entry name" value="Fibrillin 2"/>
    <property type="match status" value="1"/>
</dbReference>
<evidence type="ECO:0000256" key="7">
    <source>
        <dbReference type="ARBA" id="ARBA00022729"/>
    </source>
</evidence>
<feature type="coiled-coil region" evidence="18">
    <location>
        <begin position="1062"/>
        <end position="1089"/>
    </location>
</feature>
<comment type="caution">
    <text evidence="22">The sequence shown here is derived from an EMBL/GenBank/DDBJ whole genome shotgun (WGS) entry which is preliminary data.</text>
</comment>
<dbReference type="InterPro" id="IPR025287">
    <property type="entry name" value="WAK_GUB"/>
</dbReference>
<name>A0AAV5FJA6_ELECO</name>
<evidence type="ECO:0000256" key="18">
    <source>
        <dbReference type="SAM" id="Coils"/>
    </source>
</evidence>
<dbReference type="InterPro" id="IPR001881">
    <property type="entry name" value="EGF-like_Ca-bd_dom"/>
</dbReference>
<dbReference type="Gene3D" id="1.10.510.10">
    <property type="entry name" value="Transferase(Phosphotransferase) domain 1"/>
    <property type="match status" value="1"/>
</dbReference>
<evidence type="ECO:0000256" key="14">
    <source>
        <dbReference type="ARBA" id="ARBA00023157"/>
    </source>
</evidence>
<dbReference type="Pfam" id="PF07714">
    <property type="entry name" value="PK_Tyr_Ser-Thr"/>
    <property type="match status" value="1"/>
</dbReference>
<feature type="binding site" evidence="17">
    <location>
        <position position="831"/>
    </location>
    <ligand>
        <name>ATP</name>
        <dbReference type="ChEBI" id="CHEBI:30616"/>
    </ligand>
</feature>
<keyword evidence="3" id="KW-0245">EGF-like domain</keyword>
<evidence type="ECO:0000256" key="15">
    <source>
        <dbReference type="ARBA" id="ARBA00023180"/>
    </source>
</evidence>
<keyword evidence="11 17" id="KW-0067">ATP-binding</keyword>
<evidence type="ECO:0000256" key="20">
    <source>
        <dbReference type="SAM" id="SignalP"/>
    </source>
</evidence>
<organism evidence="22 23">
    <name type="scientific">Eleusine coracana subsp. coracana</name>
    <dbReference type="NCBI Taxonomy" id="191504"/>
    <lineage>
        <taxon>Eukaryota</taxon>
        <taxon>Viridiplantae</taxon>
        <taxon>Streptophyta</taxon>
        <taxon>Embryophyta</taxon>
        <taxon>Tracheophyta</taxon>
        <taxon>Spermatophyta</taxon>
        <taxon>Magnoliopsida</taxon>
        <taxon>Liliopsida</taxon>
        <taxon>Poales</taxon>
        <taxon>Poaceae</taxon>
        <taxon>PACMAD clade</taxon>
        <taxon>Chloridoideae</taxon>
        <taxon>Cynodonteae</taxon>
        <taxon>Eleusininae</taxon>
        <taxon>Eleusine</taxon>
    </lineage>
</organism>
<dbReference type="PROSITE" id="PS01187">
    <property type="entry name" value="EGF_CA"/>
    <property type="match status" value="2"/>
</dbReference>
<dbReference type="InterPro" id="IPR045274">
    <property type="entry name" value="WAK-like"/>
</dbReference>
<evidence type="ECO:0000256" key="17">
    <source>
        <dbReference type="PROSITE-ProRule" id="PRU10141"/>
    </source>
</evidence>
<keyword evidence="8" id="KW-0677">Repeat</keyword>
<evidence type="ECO:0000313" key="23">
    <source>
        <dbReference type="Proteomes" id="UP001054889"/>
    </source>
</evidence>
<reference evidence="22" key="1">
    <citation type="journal article" date="2018" name="DNA Res.">
        <title>Multiple hybrid de novo genome assembly of finger millet, an orphan allotetraploid crop.</title>
        <authorList>
            <person name="Hatakeyama M."/>
            <person name="Aluri S."/>
            <person name="Balachadran M.T."/>
            <person name="Sivarajan S.R."/>
            <person name="Patrignani A."/>
            <person name="Gruter S."/>
            <person name="Poveda L."/>
            <person name="Shimizu-Inatsugi R."/>
            <person name="Baeten J."/>
            <person name="Francoijs K.J."/>
            <person name="Nataraja K.N."/>
            <person name="Reddy Y.A.N."/>
            <person name="Phadnis S."/>
            <person name="Ravikumar R.L."/>
            <person name="Schlapbach R."/>
            <person name="Sreeman S.M."/>
            <person name="Shimizu K.K."/>
        </authorList>
    </citation>
    <scope>NUCLEOTIDE SEQUENCE</scope>
</reference>
<evidence type="ECO:0000256" key="5">
    <source>
        <dbReference type="ARBA" id="ARBA00022679"/>
    </source>
</evidence>
<dbReference type="PANTHER" id="PTHR27005:SF215">
    <property type="entry name" value="OS09G0562600 PROTEIN"/>
    <property type="match status" value="1"/>
</dbReference>
<keyword evidence="7 20" id="KW-0732">Signal</keyword>
<protein>
    <recommendedName>
        <fullName evidence="21">Protein kinase domain-containing protein</fullName>
    </recommendedName>
</protein>
<dbReference type="SMART" id="SM00220">
    <property type="entry name" value="S_TKc"/>
    <property type="match status" value="1"/>
</dbReference>
<evidence type="ECO:0000313" key="22">
    <source>
        <dbReference type="EMBL" id="GJN34540.1"/>
    </source>
</evidence>
<dbReference type="PROSITE" id="PS00108">
    <property type="entry name" value="PROTEIN_KINASE_ST"/>
    <property type="match status" value="1"/>
</dbReference>
<dbReference type="Pfam" id="PF07645">
    <property type="entry name" value="EGF_CA"/>
    <property type="match status" value="2"/>
</dbReference>
<keyword evidence="23" id="KW-1185">Reference proteome</keyword>
<comment type="subcellular location">
    <subcellularLocation>
        <location evidence="1">Membrane</location>
        <topology evidence="1">Single-pass type I membrane protein</topology>
    </subcellularLocation>
</comment>
<evidence type="ECO:0000256" key="4">
    <source>
        <dbReference type="ARBA" id="ARBA00022553"/>
    </source>
</evidence>
<dbReference type="InterPro" id="IPR001245">
    <property type="entry name" value="Ser-Thr/Tyr_kinase_cat_dom"/>
</dbReference>
<dbReference type="SUPFAM" id="SSF56112">
    <property type="entry name" value="Protein kinase-like (PK-like)"/>
    <property type="match status" value="1"/>
</dbReference>
<feature type="domain" description="Protein kinase" evidence="21">
    <location>
        <begin position="802"/>
        <end position="1070"/>
    </location>
</feature>
<dbReference type="FunFam" id="3.30.200.20:FF:000043">
    <property type="entry name" value="Wall-associated receptor kinase 2"/>
    <property type="match status" value="1"/>
</dbReference>
<dbReference type="Gene3D" id="3.30.200.20">
    <property type="entry name" value="Phosphorylase Kinase, domain 1"/>
    <property type="match status" value="1"/>
</dbReference>
<dbReference type="CDD" id="cd14066">
    <property type="entry name" value="STKc_IRAK"/>
    <property type="match status" value="1"/>
</dbReference>
<evidence type="ECO:0000256" key="13">
    <source>
        <dbReference type="ARBA" id="ARBA00023136"/>
    </source>
</evidence>
<dbReference type="InterPro" id="IPR049883">
    <property type="entry name" value="NOTCH1_EGF-like"/>
</dbReference>
<dbReference type="InterPro" id="IPR011009">
    <property type="entry name" value="Kinase-like_dom_sf"/>
</dbReference>
<dbReference type="GO" id="GO:0005886">
    <property type="term" value="C:plasma membrane"/>
    <property type="evidence" value="ECO:0007669"/>
    <property type="project" value="TreeGrafter"/>
</dbReference>
<dbReference type="FunFam" id="1.10.510.10:FF:000084">
    <property type="entry name" value="Wall-associated receptor kinase 2"/>
    <property type="match status" value="1"/>
</dbReference>
<proteinExistence type="predicted"/>
<evidence type="ECO:0000256" key="9">
    <source>
        <dbReference type="ARBA" id="ARBA00022741"/>
    </source>
</evidence>
<dbReference type="SMART" id="SM00181">
    <property type="entry name" value="EGF"/>
    <property type="match status" value="3"/>
</dbReference>
<keyword evidence="5" id="KW-0808">Transferase</keyword>
<sequence>MQASVVTAAALVLLQLAAASAAPIGLPGCNTTCGHVIVPYPFGFQHGCYRPGFNLTCDTSYNPPRLLLGDGSLRVVNIYPQNSTIRVLRDGSMVNLTGATSDGLNVPFAPIFAGGHYRMSYNNELILFGCDVMAALVAGKIRPVGEDGSPMAARCASFCGGSSFFGGRDHYCSSAGCCQASYVATDWYRMPTELRLRPLESWNNSDQQGTSRVSVFLAEKGWLDNGDWQNNEQLEIEPTKKDIPVILRWDIMQGLALSESDEKRDPYEFKECAHDVASLCKSNKSECTWDIEVYQCKCKEGYDGNPYVDGGCQDIDECKHPQDNGCFGDCTNTEGSFECRCPSGTFGDATVRDGCVKTADSPTRLYPSFTFCFGSAISPDVLGMAPARIGLPDCNTTCGNVHVPYPFGFGPSRCYLPGFDLTCDNSHNPPRLLLGGGNSTLQIVRIFLNDSTVRVIHATTFDVTKSMDRKAFDSRGVRYVDDDKQVGVRFPDIGEPYMLSARNELILTGCNVEATLHTGTGDSIVSCVSNCTSSVIVGNTPHTGNKYCTGRDGCCHVRIPPGSRPKNIKFKQLVNPNMSQYSFMPPLAFVTEEGQVDQWYMIFNRSIASYLIRNDSWTRDLSAVRRYTASQVPLLLRWVVKQNVPTSAQSYCRRENGGYTCQCSKGFLGNPYIIDGCQDIDECKIQRVRNACFGDCKNLYGSYECQCPQGTHGDPYKPGGCINPLKGLTIGLSAAAGPAFLFLVLGVRLAFRKVKKHRKMLRLKYLRQNRGQLLQQLVSQRADIAERMVITADELAKATNNFDKAQELGGGGHGTVYKGILSDQHVVAIKKSKITVQREINEFINEVAILSQVNHRNVVKLFGCCLETEVPLLVYEFISNGTLYHHLHVEGPRSLSWRNRLRIAKEIAGAIAYLHSSVSVPIIHRDIKSSNILLDDALIAKVSDFGASRYISVERTGLTTAVQGTIGYLDPMCFYTGHLNEKSDVYSFGVILAELLTRKKPFSYLSSDGDGLVMHFVNLHAEGNISQILDPQVKEEGGNEVEEVATLATLCMKMSSDDRPTMRQVEHKLEGLQESIKSIEGNIMEAKELEEKDSILGERQSKEELSRIYSMEQEFMMSTTYPR</sequence>
<keyword evidence="6 19" id="KW-0812">Transmembrane</keyword>
<dbReference type="InterPro" id="IPR000742">
    <property type="entry name" value="EGF"/>
</dbReference>
<keyword evidence="10" id="KW-0418">Kinase</keyword>
<dbReference type="InterPro" id="IPR008271">
    <property type="entry name" value="Ser/Thr_kinase_AS"/>
</dbReference>
<keyword evidence="18" id="KW-0175">Coiled coil</keyword>
<evidence type="ECO:0000256" key="16">
    <source>
        <dbReference type="ARBA" id="ARBA00058961"/>
    </source>
</evidence>
<evidence type="ECO:0000256" key="10">
    <source>
        <dbReference type="ARBA" id="ARBA00022777"/>
    </source>
</evidence>
<evidence type="ECO:0000256" key="2">
    <source>
        <dbReference type="ARBA" id="ARBA00022527"/>
    </source>
</evidence>
<evidence type="ECO:0000256" key="11">
    <source>
        <dbReference type="ARBA" id="ARBA00022840"/>
    </source>
</evidence>
<keyword evidence="13 19" id="KW-0472">Membrane</keyword>
<dbReference type="PROSITE" id="PS00010">
    <property type="entry name" value="ASX_HYDROXYL"/>
    <property type="match status" value="1"/>
</dbReference>
<evidence type="ECO:0000256" key="19">
    <source>
        <dbReference type="SAM" id="Phobius"/>
    </source>
</evidence>
<keyword evidence="15" id="KW-0325">Glycoprotein</keyword>
<evidence type="ECO:0000256" key="6">
    <source>
        <dbReference type="ARBA" id="ARBA00022692"/>
    </source>
</evidence>
<dbReference type="PROSITE" id="PS00107">
    <property type="entry name" value="PROTEIN_KINASE_ATP"/>
    <property type="match status" value="1"/>
</dbReference>
<keyword evidence="12 19" id="KW-1133">Transmembrane helix</keyword>
<keyword evidence="9 17" id="KW-0547">Nucleotide-binding</keyword>
<dbReference type="Gene3D" id="2.90.20.10">
    <property type="entry name" value="Plasmodium vivax P25 domain"/>
    <property type="match status" value="1"/>
</dbReference>
<keyword evidence="4" id="KW-0597">Phosphoprotein</keyword>
<accession>A0AAV5FJA6</accession>
<evidence type="ECO:0000259" key="21">
    <source>
        <dbReference type="PROSITE" id="PS50011"/>
    </source>
</evidence>
<keyword evidence="14" id="KW-1015">Disulfide bond</keyword>
<keyword evidence="2" id="KW-0723">Serine/threonine-protein kinase</keyword>
<dbReference type="SUPFAM" id="SSF57196">
    <property type="entry name" value="EGF/Laminin"/>
    <property type="match status" value="2"/>
</dbReference>
<feature type="transmembrane region" description="Helical" evidence="19">
    <location>
        <begin position="730"/>
        <end position="751"/>
    </location>
</feature>
<reference evidence="22" key="2">
    <citation type="submission" date="2021-12" db="EMBL/GenBank/DDBJ databases">
        <title>Resequencing data analysis of finger millet.</title>
        <authorList>
            <person name="Hatakeyama M."/>
            <person name="Aluri S."/>
            <person name="Balachadran M.T."/>
            <person name="Sivarajan S.R."/>
            <person name="Poveda L."/>
            <person name="Shimizu-Inatsugi R."/>
            <person name="Schlapbach R."/>
            <person name="Sreeman S.M."/>
            <person name="Shimizu K.K."/>
        </authorList>
    </citation>
    <scope>NUCLEOTIDE SEQUENCE</scope>
</reference>
<dbReference type="InterPro" id="IPR000152">
    <property type="entry name" value="EGF-type_Asp/Asn_hydroxyl_site"/>
</dbReference>
<dbReference type="InterPro" id="IPR018097">
    <property type="entry name" value="EGF_Ca-bd_CS"/>
</dbReference>